<protein>
    <submittedName>
        <fullName evidence="2">Uncharacterized protein</fullName>
    </submittedName>
</protein>
<accession>A0AAE2Q272</accession>
<evidence type="ECO:0000256" key="1">
    <source>
        <dbReference type="SAM" id="MobiDB-lite"/>
    </source>
</evidence>
<dbReference type="RefSeq" id="WP_181282213.1">
    <property type="nucleotide sequence ID" value="NZ_JACYMP010000002.1"/>
</dbReference>
<sequence>MSNPIGNPFQSFGGGVDNTTTKAISDQLMREKNAQNLKQTKDGIDMEYSNKVMQQIGQAKA</sequence>
<dbReference type="EMBL" id="JACYNJ010000016">
    <property type="protein sequence ID" value="MBD8272433.1"/>
    <property type="molecule type" value="Genomic_DNA"/>
</dbReference>
<feature type="compositionally biased region" description="Polar residues" evidence="1">
    <location>
        <begin position="1"/>
        <end position="10"/>
    </location>
</feature>
<dbReference type="Proteomes" id="UP000610293">
    <property type="component" value="Unassembled WGS sequence"/>
</dbReference>
<gene>
    <name evidence="2" type="ORF">IFU03_21985</name>
</gene>
<name>A0AAE2Q272_PSEFL</name>
<feature type="region of interest" description="Disordered" evidence="1">
    <location>
        <begin position="1"/>
        <end position="23"/>
    </location>
</feature>
<comment type="caution">
    <text evidence="2">The sequence shown here is derived from an EMBL/GenBank/DDBJ whole genome shotgun (WGS) entry which is preliminary data.</text>
</comment>
<evidence type="ECO:0000313" key="3">
    <source>
        <dbReference type="Proteomes" id="UP000610293"/>
    </source>
</evidence>
<organism evidence="2 3">
    <name type="scientific">Pseudomonas fluorescens</name>
    <dbReference type="NCBI Taxonomy" id="294"/>
    <lineage>
        <taxon>Bacteria</taxon>
        <taxon>Pseudomonadati</taxon>
        <taxon>Pseudomonadota</taxon>
        <taxon>Gammaproteobacteria</taxon>
        <taxon>Pseudomonadales</taxon>
        <taxon>Pseudomonadaceae</taxon>
        <taxon>Pseudomonas</taxon>
    </lineage>
</organism>
<dbReference type="AlphaFoldDB" id="A0AAE2Q272"/>
<proteinExistence type="predicted"/>
<reference evidence="2" key="1">
    <citation type="journal article" date="2020" name="FEMS Microbiol. Ecol.">
        <title>Temporal dynamics of bacterial communities during seed development and maturation.</title>
        <authorList>
            <person name="Chesneau G."/>
            <person name="Torres-Cortes G."/>
            <person name="Briand M."/>
            <person name="Darrasse A."/>
            <person name="Preveaux A."/>
            <person name="Marais C."/>
            <person name="Jacques M.A."/>
            <person name="Shade A."/>
            <person name="Barret M."/>
        </authorList>
    </citation>
    <scope>NUCLEOTIDE SEQUENCE</scope>
    <source>
        <strain evidence="2">CFBP13533</strain>
    </source>
</reference>
<evidence type="ECO:0000313" key="2">
    <source>
        <dbReference type="EMBL" id="MBD8272433.1"/>
    </source>
</evidence>